<dbReference type="EMBL" id="HE717023">
    <property type="protein sequence ID" value="CCG45162.1"/>
    <property type="molecule type" value="Genomic_DNA"/>
</dbReference>
<accession>I0JLZ2</accession>
<dbReference type="Proteomes" id="UP000007397">
    <property type="component" value="Chromosome"/>
</dbReference>
<sequence length="79" mass="8669">MIFSHQPSDVLNNFEHLILPGPEGDDVDSCGMNMIGEIPQAAKPEEAHLMPAESEIVPRRTFRSTNISKSSLTQTGAYL</sequence>
<evidence type="ECO:0000313" key="2">
    <source>
        <dbReference type="Proteomes" id="UP000007397"/>
    </source>
</evidence>
<name>I0JLZ2_HALH3</name>
<reference evidence="1 2" key="1">
    <citation type="journal article" date="2013" name="Environ. Microbiol.">
        <title>Chloride and organic osmolytes: a hybrid strategy to cope with elevated salinities by the moderately halophilic, chloride-dependent bacterium Halobacillus halophilus.</title>
        <authorList>
            <person name="Saum S.H."/>
            <person name="Pfeiffer F."/>
            <person name="Palm P."/>
            <person name="Rampp M."/>
            <person name="Schuster S.C."/>
            <person name="Muller V."/>
            <person name="Oesterhelt D."/>
        </authorList>
    </citation>
    <scope>NUCLEOTIDE SEQUENCE [LARGE SCALE GENOMIC DNA]</scope>
    <source>
        <strain evidence="2">ATCC 35676 / DSM 2266 / JCM 20832 / KCTC 3685 / LMG 17431 / NBRC 102448 / NCIMB 2269</strain>
    </source>
</reference>
<dbReference type="KEGG" id="hhd:HBHAL_2814"/>
<dbReference type="PATRIC" id="fig|866895.3.peg.1831"/>
<organism evidence="1 2">
    <name type="scientific">Halobacillus halophilus (strain ATCC 35676 / DSM 2266 / JCM 20832 / KCTC 3685 / LMG 17431 / NBRC 102448 / NCIMB 2269)</name>
    <name type="common">Sporosarcina halophila</name>
    <dbReference type="NCBI Taxonomy" id="866895"/>
    <lineage>
        <taxon>Bacteria</taxon>
        <taxon>Bacillati</taxon>
        <taxon>Bacillota</taxon>
        <taxon>Bacilli</taxon>
        <taxon>Bacillales</taxon>
        <taxon>Bacillaceae</taxon>
        <taxon>Halobacillus</taxon>
    </lineage>
</organism>
<evidence type="ECO:0000313" key="1">
    <source>
        <dbReference type="EMBL" id="CCG45162.1"/>
    </source>
</evidence>
<keyword evidence="2" id="KW-1185">Reference proteome</keyword>
<dbReference type="HOGENOM" id="CLU_2601189_0_0_9"/>
<proteinExistence type="predicted"/>
<gene>
    <name evidence="1" type="ordered locus">HBHAL_2814</name>
</gene>
<dbReference type="AlphaFoldDB" id="I0JLZ2"/>
<protein>
    <submittedName>
        <fullName evidence="1">Uncharacterized protein</fullName>
    </submittedName>
</protein>